<dbReference type="Proteomes" id="UP000054477">
    <property type="component" value="Unassembled WGS sequence"/>
</dbReference>
<reference evidence="2 3" key="1">
    <citation type="submission" date="2014-04" db="EMBL/GenBank/DDBJ databases">
        <authorList>
            <consortium name="DOE Joint Genome Institute"/>
            <person name="Kuo A."/>
            <person name="Kohler A."/>
            <person name="Nagy L.G."/>
            <person name="Floudas D."/>
            <person name="Copeland A."/>
            <person name="Barry K.W."/>
            <person name="Cichocki N."/>
            <person name="Veneault-Fourrey C."/>
            <person name="LaButti K."/>
            <person name="Lindquist E.A."/>
            <person name="Lipzen A."/>
            <person name="Lundell T."/>
            <person name="Morin E."/>
            <person name="Murat C."/>
            <person name="Sun H."/>
            <person name="Tunlid A."/>
            <person name="Henrissat B."/>
            <person name="Grigoriev I.V."/>
            <person name="Hibbett D.S."/>
            <person name="Martin F."/>
            <person name="Nordberg H.P."/>
            <person name="Cantor M.N."/>
            <person name="Hua S.X."/>
        </authorList>
    </citation>
    <scope>NUCLEOTIDE SEQUENCE [LARGE SCALE GENOMIC DNA]</scope>
    <source>
        <strain evidence="2 3">LaAM-08-1</strain>
    </source>
</reference>
<feature type="region of interest" description="Disordered" evidence="1">
    <location>
        <begin position="39"/>
        <end position="126"/>
    </location>
</feature>
<reference evidence="3" key="2">
    <citation type="submission" date="2015-01" db="EMBL/GenBank/DDBJ databases">
        <title>Evolutionary Origins and Diversification of the Mycorrhizal Mutualists.</title>
        <authorList>
            <consortium name="DOE Joint Genome Institute"/>
            <consortium name="Mycorrhizal Genomics Consortium"/>
            <person name="Kohler A."/>
            <person name="Kuo A."/>
            <person name="Nagy L.G."/>
            <person name="Floudas D."/>
            <person name="Copeland A."/>
            <person name="Barry K.W."/>
            <person name="Cichocki N."/>
            <person name="Veneault-Fourrey C."/>
            <person name="LaButti K."/>
            <person name="Lindquist E.A."/>
            <person name="Lipzen A."/>
            <person name="Lundell T."/>
            <person name="Morin E."/>
            <person name="Murat C."/>
            <person name="Riley R."/>
            <person name="Ohm R."/>
            <person name="Sun H."/>
            <person name="Tunlid A."/>
            <person name="Henrissat B."/>
            <person name="Grigoriev I.V."/>
            <person name="Hibbett D.S."/>
            <person name="Martin F."/>
        </authorList>
    </citation>
    <scope>NUCLEOTIDE SEQUENCE [LARGE SCALE GENOMIC DNA]</scope>
    <source>
        <strain evidence="3">LaAM-08-1</strain>
    </source>
</reference>
<keyword evidence="3" id="KW-1185">Reference proteome</keyword>
<name>A0A0C9WTN3_9AGAR</name>
<protein>
    <submittedName>
        <fullName evidence="2">Uncharacterized protein</fullName>
    </submittedName>
</protein>
<feature type="compositionally biased region" description="Low complexity" evidence="1">
    <location>
        <begin position="113"/>
        <end position="126"/>
    </location>
</feature>
<evidence type="ECO:0000313" key="2">
    <source>
        <dbReference type="EMBL" id="KIJ91683.1"/>
    </source>
</evidence>
<organism evidence="2 3">
    <name type="scientific">Laccaria amethystina LaAM-08-1</name>
    <dbReference type="NCBI Taxonomy" id="1095629"/>
    <lineage>
        <taxon>Eukaryota</taxon>
        <taxon>Fungi</taxon>
        <taxon>Dikarya</taxon>
        <taxon>Basidiomycota</taxon>
        <taxon>Agaricomycotina</taxon>
        <taxon>Agaricomycetes</taxon>
        <taxon>Agaricomycetidae</taxon>
        <taxon>Agaricales</taxon>
        <taxon>Agaricineae</taxon>
        <taxon>Hydnangiaceae</taxon>
        <taxon>Laccaria</taxon>
    </lineage>
</organism>
<feature type="compositionally biased region" description="Polar residues" evidence="1">
    <location>
        <begin position="39"/>
        <end position="57"/>
    </location>
</feature>
<dbReference type="OrthoDB" id="10594505at2759"/>
<gene>
    <name evidence="2" type="ORF">K443DRAFT_685818</name>
</gene>
<feature type="region of interest" description="Disordered" evidence="1">
    <location>
        <begin position="141"/>
        <end position="300"/>
    </location>
</feature>
<feature type="compositionally biased region" description="Basic and acidic residues" evidence="1">
    <location>
        <begin position="91"/>
        <end position="100"/>
    </location>
</feature>
<evidence type="ECO:0000256" key="1">
    <source>
        <dbReference type="SAM" id="MobiDB-lite"/>
    </source>
</evidence>
<dbReference type="HOGENOM" id="CLU_1094458_0_0_1"/>
<feature type="compositionally biased region" description="Polar residues" evidence="1">
    <location>
        <begin position="278"/>
        <end position="300"/>
    </location>
</feature>
<dbReference type="AlphaFoldDB" id="A0A0C9WTN3"/>
<proteinExistence type="predicted"/>
<feature type="compositionally biased region" description="Basic residues" evidence="1">
    <location>
        <begin position="158"/>
        <end position="171"/>
    </location>
</feature>
<feature type="compositionally biased region" description="Basic and acidic residues" evidence="1">
    <location>
        <begin position="68"/>
        <end position="80"/>
    </location>
</feature>
<evidence type="ECO:0000313" key="3">
    <source>
        <dbReference type="Proteomes" id="UP000054477"/>
    </source>
</evidence>
<dbReference type="EMBL" id="KN838979">
    <property type="protein sequence ID" value="KIJ91683.1"/>
    <property type="molecule type" value="Genomic_DNA"/>
</dbReference>
<feature type="compositionally biased region" description="Basic and acidic residues" evidence="1">
    <location>
        <begin position="142"/>
        <end position="152"/>
    </location>
</feature>
<accession>A0A0C9WTN3</accession>
<sequence length="300" mass="33082">MVFQKARGVTISGGTFNDVSGSMTTNDSSTHVANYHRGSATTNHYKGSNVNNLTNNGMVKGQMYDGGTYDRDRVKERPGVEYDSSDDESFEKERRADNYRSSRSKKVKNYDRSSNNYVGSNVNNLENNGVVKGQMFYGGDYGGDRVGERSDTRSNTSKSHRHRKDHSHTKSHSSSAQATQDKEYALYNERPPSVASSNDGSDPYSRAPNFSIYGPRQDSGSQRSYRTGYGVPASYPPTSYRVPAPQLTTSSHAPPPYPIPHTPYGAPSPYANRPAAYASSSYTRPQAKTSYGTASYTYRP</sequence>